<protein>
    <submittedName>
        <fullName evidence="2">Lipopolysaccharide export system protein LptC</fullName>
    </submittedName>
</protein>
<dbReference type="Gene3D" id="2.60.450.10">
    <property type="entry name" value="Lipopolysaccharide (LPS) transport protein A like domain"/>
    <property type="match status" value="1"/>
</dbReference>
<feature type="transmembrane region" description="Helical" evidence="1">
    <location>
        <begin position="31"/>
        <end position="51"/>
    </location>
</feature>
<gene>
    <name evidence="2" type="ORF">FHS31_002499</name>
</gene>
<dbReference type="InterPro" id="IPR026265">
    <property type="entry name" value="LptC"/>
</dbReference>
<dbReference type="NCBIfam" id="TIGR04409">
    <property type="entry name" value="LptC_YrbK"/>
    <property type="match status" value="1"/>
</dbReference>
<dbReference type="Pfam" id="PF06835">
    <property type="entry name" value="LptC"/>
    <property type="match status" value="1"/>
</dbReference>
<accession>A0ABX0TYP5</accession>
<reference evidence="2 3" key="1">
    <citation type="submission" date="2020-03" db="EMBL/GenBank/DDBJ databases">
        <title>Genomic Encyclopedia of Type Strains, Phase III (KMG-III): the genomes of soil and plant-associated and newly described type strains.</title>
        <authorList>
            <person name="Whitman W."/>
        </authorList>
    </citation>
    <scope>NUCLEOTIDE SEQUENCE [LARGE SCALE GENOMIC DNA]</scope>
    <source>
        <strain evidence="2 3">CECT 8804</strain>
    </source>
</reference>
<comment type="caution">
    <text evidence="2">The sequence shown here is derived from an EMBL/GenBank/DDBJ whole genome shotgun (WGS) entry which is preliminary data.</text>
</comment>
<dbReference type="Proteomes" id="UP000727456">
    <property type="component" value="Unassembled WGS sequence"/>
</dbReference>
<keyword evidence="1" id="KW-1133">Transmembrane helix</keyword>
<dbReference type="EMBL" id="JAAOZC010000006">
    <property type="protein sequence ID" value="NIJ08875.1"/>
    <property type="molecule type" value="Genomic_DNA"/>
</dbReference>
<sequence>MSTLANQQRRSRRAWALAGGSHDRTIGVLRVALPMAVGALVAFLALAPFTFGSEISFVLSKDHVDIAPERMRVTAAEYRGKDNRGQPFQLDAKSAVQQSSAVPIVRLTDLNAKITLDDGPATVVAGHGRYNMDNSRIALDGPVTLDDSTGYHIATRDILIDMNTKKAISRGRVDGTMNTGTFSGDHMTADLNTHVVDLVGHARLHIVQRGARRPR</sequence>
<organism evidence="2 3">
    <name type="scientific">Sphingomonas vulcanisoli</name>
    <dbReference type="NCBI Taxonomy" id="1658060"/>
    <lineage>
        <taxon>Bacteria</taxon>
        <taxon>Pseudomonadati</taxon>
        <taxon>Pseudomonadota</taxon>
        <taxon>Alphaproteobacteria</taxon>
        <taxon>Sphingomonadales</taxon>
        <taxon>Sphingomonadaceae</taxon>
        <taxon>Sphingomonas</taxon>
    </lineage>
</organism>
<keyword evidence="1" id="KW-0472">Membrane</keyword>
<evidence type="ECO:0000256" key="1">
    <source>
        <dbReference type="SAM" id="Phobius"/>
    </source>
</evidence>
<dbReference type="InterPro" id="IPR010664">
    <property type="entry name" value="LipoPS_assembly_LptC-rel"/>
</dbReference>
<keyword evidence="1" id="KW-0812">Transmembrane</keyword>
<proteinExistence type="predicted"/>
<evidence type="ECO:0000313" key="3">
    <source>
        <dbReference type="Proteomes" id="UP000727456"/>
    </source>
</evidence>
<evidence type="ECO:0000313" key="2">
    <source>
        <dbReference type="EMBL" id="NIJ08875.1"/>
    </source>
</evidence>
<dbReference type="RefSeq" id="WP_167073949.1">
    <property type="nucleotide sequence ID" value="NZ_JAAOZC010000006.1"/>
</dbReference>
<keyword evidence="3" id="KW-1185">Reference proteome</keyword>
<name>A0ABX0TYP5_9SPHN</name>